<gene>
    <name evidence="1" type="ORF">IAB16_02370</name>
</gene>
<accession>A0A940ICX3</accession>
<protein>
    <submittedName>
        <fullName evidence="1">Uncharacterized protein</fullName>
    </submittedName>
</protein>
<dbReference type="Proteomes" id="UP000727857">
    <property type="component" value="Unassembled WGS sequence"/>
</dbReference>
<organism evidence="1 2">
    <name type="scientific">Candidatus Stercoripulliclostridium pullicola</name>
    <dbReference type="NCBI Taxonomy" id="2840953"/>
    <lineage>
        <taxon>Bacteria</taxon>
        <taxon>Bacillati</taxon>
        <taxon>Bacillota</taxon>
        <taxon>Clostridia</taxon>
        <taxon>Eubacteriales</taxon>
        <taxon>Candidatus Stercoripulliclostridium</taxon>
    </lineage>
</organism>
<dbReference type="AlphaFoldDB" id="A0A940ICX3"/>
<evidence type="ECO:0000313" key="1">
    <source>
        <dbReference type="EMBL" id="MBO8423850.1"/>
    </source>
</evidence>
<name>A0A940ICX3_9FIRM</name>
<reference evidence="1" key="2">
    <citation type="journal article" date="2021" name="PeerJ">
        <title>Extensive microbial diversity within the chicken gut microbiome revealed by metagenomics and culture.</title>
        <authorList>
            <person name="Gilroy R."/>
            <person name="Ravi A."/>
            <person name="Getino M."/>
            <person name="Pursley I."/>
            <person name="Horton D.L."/>
            <person name="Alikhan N.F."/>
            <person name="Baker D."/>
            <person name="Gharbi K."/>
            <person name="Hall N."/>
            <person name="Watson M."/>
            <person name="Adriaenssens E.M."/>
            <person name="Foster-Nyarko E."/>
            <person name="Jarju S."/>
            <person name="Secka A."/>
            <person name="Antonio M."/>
            <person name="Oren A."/>
            <person name="Chaudhuri R.R."/>
            <person name="La Ragione R."/>
            <person name="Hildebrand F."/>
            <person name="Pallen M.J."/>
        </authorList>
    </citation>
    <scope>NUCLEOTIDE SEQUENCE</scope>
    <source>
        <strain evidence="1">517</strain>
    </source>
</reference>
<sequence>MDLSVFDKEQLALLEDVSKFYTDRELPIDENDAIIGFGKVHDFYQSYISVKHGKVMFTARKAYYKSYGGNRISTELKEENREVIFEALNNIYSQFIMCGDAYAEASGFLKKMKESRRSTKSLYEENETTIVAHGYMTADEILELCRSGVLTENDEEEKTYGELAARVTEALAEAVNSAEHLCGNNFCRFECNGILARYYGLDGSGGEGYREVGAAFGVSHELARKECARRQQATEAYYRLYPEKFTELHRIMNAVEREKTLAFVKFGLLSRYGKKAATFLLKTMYGSDAAEAVVKAAHSAKIAKSESAVGAVGNYPRITEFARFPAEAVMYEVSESECEIYDPASLPSQLRVTYLRLVKDVDVYSAEYRPQREAITLFSKEKHPDFLVTLRSGKRIFVSVTDTIQLASEYRSLYIKELEHYCAERGYGYVVCDGYGRTREDLARIPVHAEAAKEFDSILESPPYLIDWRELKSVREKYGLKNVDIAAYILQKGLEMRIKPFYVYKPRG</sequence>
<comment type="caution">
    <text evidence="1">The sequence shown here is derived from an EMBL/GenBank/DDBJ whole genome shotgun (WGS) entry which is preliminary data.</text>
</comment>
<proteinExistence type="predicted"/>
<dbReference type="EMBL" id="JADINF010000060">
    <property type="protein sequence ID" value="MBO8423850.1"/>
    <property type="molecule type" value="Genomic_DNA"/>
</dbReference>
<evidence type="ECO:0000313" key="2">
    <source>
        <dbReference type="Proteomes" id="UP000727857"/>
    </source>
</evidence>
<reference evidence="1" key="1">
    <citation type="submission" date="2020-10" db="EMBL/GenBank/DDBJ databases">
        <authorList>
            <person name="Gilroy R."/>
        </authorList>
    </citation>
    <scope>NUCLEOTIDE SEQUENCE</scope>
    <source>
        <strain evidence="1">517</strain>
    </source>
</reference>